<evidence type="ECO:0000313" key="2">
    <source>
        <dbReference type="EMBL" id="QPP08803.1"/>
    </source>
</evidence>
<name>A0A7T1T9E1_9ACTN</name>
<feature type="region of interest" description="Disordered" evidence="1">
    <location>
        <begin position="110"/>
        <end position="200"/>
    </location>
</feature>
<proteinExistence type="predicted"/>
<gene>
    <name evidence="2" type="ORF">G4Z16_23025</name>
</gene>
<keyword evidence="3" id="KW-1185">Reference proteome</keyword>
<accession>A0A7T1T9E1</accession>
<evidence type="ECO:0000313" key="3">
    <source>
        <dbReference type="Proteomes" id="UP000595046"/>
    </source>
</evidence>
<evidence type="ECO:0000256" key="1">
    <source>
        <dbReference type="SAM" id="MobiDB-lite"/>
    </source>
</evidence>
<reference evidence="3" key="1">
    <citation type="submission" date="2020-02" db="EMBL/GenBank/DDBJ databases">
        <title>Streptomyces sp. ASO4wet.</title>
        <authorList>
            <person name="Risdian C."/>
            <person name="Landwehr W."/>
            <person name="Schupp P."/>
            <person name="Wink J."/>
        </authorList>
    </citation>
    <scope>NUCLEOTIDE SEQUENCE [LARGE SCALE GENOMIC DNA]</scope>
    <source>
        <strain evidence="3">ASO4wet</strain>
    </source>
</reference>
<protein>
    <recommendedName>
        <fullName evidence="4">Histone protein</fullName>
    </recommendedName>
</protein>
<dbReference type="EMBL" id="CP048882">
    <property type="protein sequence ID" value="QPP08803.1"/>
    <property type="molecule type" value="Genomic_DNA"/>
</dbReference>
<organism evidence="2 3">
    <name type="scientific">Streptomyces bathyalis</name>
    <dbReference type="NCBI Taxonomy" id="2710756"/>
    <lineage>
        <taxon>Bacteria</taxon>
        <taxon>Bacillati</taxon>
        <taxon>Actinomycetota</taxon>
        <taxon>Actinomycetes</taxon>
        <taxon>Kitasatosporales</taxon>
        <taxon>Streptomycetaceae</taxon>
        <taxon>Streptomyces</taxon>
    </lineage>
</organism>
<dbReference type="KEGG" id="sbat:G4Z16_23025"/>
<dbReference type="RefSeq" id="WP_197352586.1">
    <property type="nucleotide sequence ID" value="NZ_CP048882.1"/>
</dbReference>
<feature type="compositionally biased region" description="Acidic residues" evidence="1">
    <location>
        <begin position="121"/>
        <end position="130"/>
    </location>
</feature>
<dbReference type="Proteomes" id="UP000595046">
    <property type="component" value="Chromosome"/>
</dbReference>
<feature type="compositionally biased region" description="Basic residues" evidence="1">
    <location>
        <begin position="174"/>
        <end position="189"/>
    </location>
</feature>
<dbReference type="AlphaFoldDB" id="A0A7T1T9E1"/>
<sequence length="200" mass="21515">MSESTKAALATGLAAGYVLGRGRKAKLAMAVAAYLATKKLKAKPQDLLAAGAEKLGDSGQLSQLAEQLRGEVLTVGREALRTMADQRLGSLADALADRTKSLNQVLEAAVEEAEGPQGPQDQEEQEEEDEQKPGAEERRGEAGRQRRGTRTSEGRTRPRRARRESEGPQAPAKKAAKKAPPRKAAKKSARNAAEPSRRRR</sequence>
<feature type="compositionally biased region" description="Basic and acidic residues" evidence="1">
    <location>
        <begin position="131"/>
        <end position="156"/>
    </location>
</feature>
<evidence type="ECO:0008006" key="4">
    <source>
        <dbReference type="Google" id="ProtNLM"/>
    </source>
</evidence>